<organism evidence="2">
    <name type="scientific">Glycine max</name>
    <name type="common">Soybean</name>
    <name type="synonym">Glycine hispida</name>
    <dbReference type="NCBI Taxonomy" id="3847"/>
    <lineage>
        <taxon>Eukaryota</taxon>
        <taxon>Viridiplantae</taxon>
        <taxon>Streptophyta</taxon>
        <taxon>Embryophyta</taxon>
        <taxon>Tracheophyta</taxon>
        <taxon>Spermatophyta</taxon>
        <taxon>Magnoliopsida</taxon>
        <taxon>eudicotyledons</taxon>
        <taxon>Gunneridae</taxon>
        <taxon>Pentapetalae</taxon>
        <taxon>rosids</taxon>
        <taxon>fabids</taxon>
        <taxon>Fabales</taxon>
        <taxon>Fabaceae</taxon>
        <taxon>Papilionoideae</taxon>
        <taxon>50 kb inversion clade</taxon>
        <taxon>NPAAA clade</taxon>
        <taxon>indigoferoid/millettioid clade</taxon>
        <taxon>Phaseoleae</taxon>
        <taxon>Glycine</taxon>
        <taxon>Glycine subgen. Soja</taxon>
    </lineage>
</organism>
<keyword evidence="4" id="KW-1185">Reference proteome</keyword>
<dbReference type="EMBL" id="CM000847">
    <property type="protein sequence ID" value="KRH17254.1"/>
    <property type="molecule type" value="Genomic_DNA"/>
</dbReference>
<accession>A0A0R0GG02</accession>
<dbReference type="Proteomes" id="UP000008827">
    <property type="component" value="Chromosome 14"/>
</dbReference>
<dbReference type="InParanoid" id="A0A0R0GG02"/>
<evidence type="ECO:0000313" key="3">
    <source>
        <dbReference type="EnsemblPlants" id="KRH17254"/>
    </source>
</evidence>
<evidence type="ECO:0000313" key="4">
    <source>
        <dbReference type="Proteomes" id="UP000008827"/>
    </source>
</evidence>
<dbReference type="EnsemblPlants" id="KRH17254">
    <property type="protein sequence ID" value="KRH17254"/>
    <property type="gene ID" value="GLYMA_14G208800"/>
</dbReference>
<gene>
    <name evidence="2" type="ORF">GLYMA_14G208800</name>
</gene>
<evidence type="ECO:0000313" key="2">
    <source>
        <dbReference type="EMBL" id="KRH17254.1"/>
    </source>
</evidence>
<reference evidence="2 3" key="1">
    <citation type="journal article" date="2010" name="Nature">
        <title>Genome sequence of the palaeopolyploid soybean.</title>
        <authorList>
            <person name="Schmutz J."/>
            <person name="Cannon S.B."/>
            <person name="Schlueter J."/>
            <person name="Ma J."/>
            <person name="Mitros T."/>
            <person name="Nelson W."/>
            <person name="Hyten D.L."/>
            <person name="Song Q."/>
            <person name="Thelen J.J."/>
            <person name="Cheng J."/>
            <person name="Xu D."/>
            <person name="Hellsten U."/>
            <person name="May G.D."/>
            <person name="Yu Y."/>
            <person name="Sakurai T."/>
            <person name="Umezawa T."/>
            <person name="Bhattacharyya M.K."/>
            <person name="Sandhu D."/>
            <person name="Valliyodan B."/>
            <person name="Lindquist E."/>
            <person name="Peto M."/>
            <person name="Grant D."/>
            <person name="Shu S."/>
            <person name="Goodstein D."/>
            <person name="Barry K."/>
            <person name="Futrell-Griggs M."/>
            <person name="Abernathy B."/>
            <person name="Du J."/>
            <person name="Tian Z."/>
            <person name="Zhu L."/>
            <person name="Gill N."/>
            <person name="Joshi T."/>
            <person name="Libault M."/>
            <person name="Sethuraman A."/>
            <person name="Zhang X.-C."/>
            <person name="Shinozaki K."/>
            <person name="Nguyen H.T."/>
            <person name="Wing R.A."/>
            <person name="Cregan P."/>
            <person name="Specht J."/>
            <person name="Grimwood J."/>
            <person name="Rokhsar D."/>
            <person name="Stacey G."/>
            <person name="Shoemaker R.C."/>
            <person name="Jackson S.A."/>
        </authorList>
    </citation>
    <scope>NUCLEOTIDE SEQUENCE [LARGE SCALE GENOMIC DNA]</scope>
    <source>
        <strain evidence="3">cv. Williams 82</strain>
        <tissue evidence="2">Callus</tissue>
    </source>
</reference>
<dbReference type="Gramene" id="KRH17254">
    <property type="protein sequence ID" value="KRH17254"/>
    <property type="gene ID" value="GLYMA_14G208800"/>
</dbReference>
<dbReference type="SMR" id="A0A0R0GG02"/>
<proteinExistence type="predicted"/>
<reference evidence="3" key="2">
    <citation type="submission" date="2018-02" db="UniProtKB">
        <authorList>
            <consortium name="EnsemblPlants"/>
        </authorList>
    </citation>
    <scope>IDENTIFICATION</scope>
    <source>
        <strain evidence="3">Williams 82</strain>
    </source>
</reference>
<dbReference type="AlphaFoldDB" id="A0A0R0GG02"/>
<evidence type="ECO:0000256" key="1">
    <source>
        <dbReference type="SAM" id="MobiDB-lite"/>
    </source>
</evidence>
<reference evidence="2" key="3">
    <citation type="submission" date="2018-07" db="EMBL/GenBank/DDBJ databases">
        <title>WGS assembly of Glycine max.</title>
        <authorList>
            <person name="Schmutz J."/>
            <person name="Cannon S."/>
            <person name="Schlueter J."/>
            <person name="Ma J."/>
            <person name="Mitros T."/>
            <person name="Nelson W."/>
            <person name="Hyten D."/>
            <person name="Song Q."/>
            <person name="Thelen J."/>
            <person name="Cheng J."/>
            <person name="Xu D."/>
            <person name="Hellsten U."/>
            <person name="May G."/>
            <person name="Yu Y."/>
            <person name="Sakurai T."/>
            <person name="Umezawa T."/>
            <person name="Bhattacharyya M."/>
            <person name="Sandhu D."/>
            <person name="Valliyodan B."/>
            <person name="Lindquist E."/>
            <person name="Peto M."/>
            <person name="Grant D."/>
            <person name="Shu S."/>
            <person name="Goodstein D."/>
            <person name="Barry K."/>
            <person name="Futrell-Griggs M."/>
            <person name="Abernathy B."/>
            <person name="Du J."/>
            <person name="Tian Z."/>
            <person name="Zhu L."/>
            <person name="Gill N."/>
            <person name="Joshi T."/>
            <person name="Libault M."/>
            <person name="Sethuraman A."/>
            <person name="Zhang X."/>
            <person name="Shinozaki K."/>
            <person name="Nguyen H."/>
            <person name="Wing R."/>
            <person name="Cregan P."/>
            <person name="Specht J."/>
            <person name="Grimwood J."/>
            <person name="Rokhsar D."/>
            <person name="Stacey G."/>
            <person name="Shoemaker R."/>
            <person name="Jackson S."/>
        </authorList>
    </citation>
    <scope>NUCLEOTIDE SEQUENCE</scope>
    <source>
        <tissue evidence="2">Callus</tissue>
    </source>
</reference>
<protein>
    <submittedName>
        <fullName evidence="2 3">Uncharacterized protein</fullName>
    </submittedName>
</protein>
<name>A0A0R0GG02_SOYBN</name>
<feature type="region of interest" description="Disordered" evidence="1">
    <location>
        <begin position="1"/>
        <end position="44"/>
    </location>
</feature>
<sequence length="63" mass="7525">MFNTQKNVDDSGTHNGNYKTMAAANNEHTRIDEDEQQFDEDQSRIEEMKMREFERRNELSVNE</sequence>